<gene>
    <name evidence="2" type="ORF">HA254_02910</name>
</gene>
<feature type="compositionally biased region" description="Basic and acidic residues" evidence="1">
    <location>
        <begin position="50"/>
        <end position="64"/>
    </location>
</feature>
<accession>A0A7J4IZA9</accession>
<organism evidence="2 3">
    <name type="scientific">Candidatus Iainarchaeum sp</name>
    <dbReference type="NCBI Taxonomy" id="3101447"/>
    <lineage>
        <taxon>Archaea</taxon>
        <taxon>Candidatus Iainarchaeota</taxon>
        <taxon>Candidatus Iainarchaeia</taxon>
        <taxon>Candidatus Iainarchaeales</taxon>
        <taxon>Candidatus Iainarchaeaceae</taxon>
        <taxon>Candidatus Iainarchaeum</taxon>
    </lineage>
</organism>
<evidence type="ECO:0000256" key="1">
    <source>
        <dbReference type="SAM" id="MobiDB-lite"/>
    </source>
</evidence>
<dbReference type="AlphaFoldDB" id="A0A7J4IZA9"/>
<feature type="region of interest" description="Disordered" evidence="1">
    <location>
        <begin position="50"/>
        <end position="85"/>
    </location>
</feature>
<evidence type="ECO:0000313" key="2">
    <source>
        <dbReference type="EMBL" id="HIH09599.1"/>
    </source>
</evidence>
<dbReference type="EMBL" id="DUGC01000051">
    <property type="protein sequence ID" value="HIH09599.1"/>
    <property type="molecule type" value="Genomic_DNA"/>
</dbReference>
<sequence length="85" mass="10294">MAADKMTPNEKMRKKLLEEEFKLRKKQPEHWAKTMYRKFAKPYTAQEMEKIKELGEKREKERSQPHKKKHRGKHAQKIEAMSANK</sequence>
<feature type="compositionally biased region" description="Basic residues" evidence="1">
    <location>
        <begin position="65"/>
        <end position="75"/>
    </location>
</feature>
<comment type="caution">
    <text evidence="2">The sequence shown here is derived from an EMBL/GenBank/DDBJ whole genome shotgun (WGS) entry which is preliminary data.</text>
</comment>
<protein>
    <submittedName>
        <fullName evidence="2">Uncharacterized protein</fullName>
    </submittedName>
</protein>
<proteinExistence type="predicted"/>
<dbReference type="Proteomes" id="UP000565078">
    <property type="component" value="Unassembled WGS sequence"/>
</dbReference>
<name>A0A7J4IZA9_9ARCH</name>
<evidence type="ECO:0000313" key="3">
    <source>
        <dbReference type="Proteomes" id="UP000565078"/>
    </source>
</evidence>
<reference evidence="3" key="1">
    <citation type="journal article" date="2020" name="bioRxiv">
        <title>A rank-normalized archaeal taxonomy based on genome phylogeny resolves widespread incomplete and uneven classifications.</title>
        <authorList>
            <person name="Rinke C."/>
            <person name="Chuvochina M."/>
            <person name="Mussig A.J."/>
            <person name="Chaumeil P.-A."/>
            <person name="Waite D.W."/>
            <person name="Whitman W.B."/>
            <person name="Parks D.H."/>
            <person name="Hugenholtz P."/>
        </authorList>
    </citation>
    <scope>NUCLEOTIDE SEQUENCE [LARGE SCALE GENOMIC DNA]</scope>
</reference>